<keyword evidence="11" id="KW-0472">Membrane</keyword>
<keyword evidence="6" id="KW-0808">Transferase</keyword>
<dbReference type="Pfam" id="PF03705">
    <property type="entry name" value="CheR_N"/>
    <property type="match status" value="1"/>
</dbReference>
<evidence type="ECO:0000259" key="20">
    <source>
        <dbReference type="PROSITE" id="PS50113"/>
    </source>
</evidence>
<dbReference type="Pfam" id="PF08448">
    <property type="entry name" value="PAS_4"/>
    <property type="match status" value="1"/>
</dbReference>
<dbReference type="InterPro" id="IPR001789">
    <property type="entry name" value="Sig_transdc_resp-reg_receiver"/>
</dbReference>
<dbReference type="InterPro" id="IPR003661">
    <property type="entry name" value="HisK_dim/P_dom"/>
</dbReference>
<dbReference type="InterPro" id="IPR000700">
    <property type="entry name" value="PAS-assoc_C"/>
</dbReference>
<evidence type="ECO:0000256" key="11">
    <source>
        <dbReference type="ARBA" id="ARBA00023136"/>
    </source>
</evidence>
<evidence type="ECO:0000256" key="1">
    <source>
        <dbReference type="ARBA" id="ARBA00000085"/>
    </source>
</evidence>
<organism evidence="23 24">
    <name type="scientific">Calothrix parasitica NIES-267</name>
    <dbReference type="NCBI Taxonomy" id="1973488"/>
    <lineage>
        <taxon>Bacteria</taxon>
        <taxon>Bacillati</taxon>
        <taxon>Cyanobacteriota</taxon>
        <taxon>Cyanophyceae</taxon>
        <taxon>Nostocales</taxon>
        <taxon>Calotrichaceae</taxon>
        <taxon>Calothrix</taxon>
    </lineage>
</organism>
<dbReference type="SUPFAM" id="SSF52172">
    <property type="entry name" value="CheY-like"/>
    <property type="match status" value="1"/>
</dbReference>
<dbReference type="SMART" id="SM00448">
    <property type="entry name" value="REC"/>
    <property type="match status" value="1"/>
</dbReference>
<evidence type="ECO:0000256" key="2">
    <source>
        <dbReference type="ARBA" id="ARBA00004370"/>
    </source>
</evidence>
<dbReference type="GO" id="GO:0000156">
    <property type="term" value="F:phosphorelay response regulator activity"/>
    <property type="evidence" value="ECO:0007669"/>
    <property type="project" value="InterPro"/>
</dbReference>
<dbReference type="FunFam" id="1.10.287.130:FF:000038">
    <property type="entry name" value="Sensory transduction histidine kinase"/>
    <property type="match status" value="1"/>
</dbReference>
<comment type="subcellular location">
    <subcellularLocation>
        <location evidence="2">Membrane</location>
    </subcellularLocation>
</comment>
<dbReference type="CDD" id="cd00130">
    <property type="entry name" value="PAS"/>
    <property type="match status" value="1"/>
</dbReference>
<dbReference type="PROSITE" id="PS50113">
    <property type="entry name" value="PAC"/>
    <property type="match status" value="1"/>
</dbReference>
<keyword evidence="7" id="KW-0547">Nucleotide-binding</keyword>
<dbReference type="Pfam" id="PF13596">
    <property type="entry name" value="PAS_10"/>
    <property type="match status" value="1"/>
</dbReference>
<keyword evidence="12" id="KW-0131">Cell cycle</keyword>
<feature type="domain" description="Response regulatory" evidence="18">
    <location>
        <begin position="1267"/>
        <end position="1383"/>
    </location>
</feature>
<dbReference type="SUPFAM" id="SSF47757">
    <property type="entry name" value="Chemotaxis receptor methyltransferase CheR, N-terminal domain"/>
    <property type="match status" value="1"/>
</dbReference>
<evidence type="ECO:0000259" key="22">
    <source>
        <dbReference type="PROSITE" id="PS50123"/>
    </source>
</evidence>
<reference evidence="23 24" key="1">
    <citation type="submission" date="2017-06" db="EMBL/GenBank/DDBJ databases">
        <title>Genome sequencing of cyanobaciteial culture collection at National Institute for Environmental Studies (NIES).</title>
        <authorList>
            <person name="Hirose Y."/>
            <person name="Shimura Y."/>
            <person name="Fujisawa T."/>
            <person name="Nakamura Y."/>
            <person name="Kawachi M."/>
        </authorList>
    </citation>
    <scope>NUCLEOTIDE SEQUENCE [LARGE SCALE GENOMIC DNA]</scope>
    <source>
        <strain evidence="23 24">NIES-267</strain>
    </source>
</reference>
<dbReference type="Pfam" id="PF01339">
    <property type="entry name" value="CheB_methylest"/>
    <property type="match status" value="1"/>
</dbReference>
<feature type="modified residue" description="4-aspartylphosphate" evidence="15">
    <location>
        <position position="1316"/>
    </location>
</feature>
<dbReference type="InterPro" id="IPR000673">
    <property type="entry name" value="Sig_transdc_resp-reg_Me-estase"/>
</dbReference>
<evidence type="ECO:0000256" key="9">
    <source>
        <dbReference type="ARBA" id="ARBA00022840"/>
    </source>
</evidence>
<keyword evidence="10" id="KW-0902">Two-component regulatory system</keyword>
<evidence type="ECO:0000256" key="4">
    <source>
        <dbReference type="ARBA" id="ARBA00012438"/>
    </source>
</evidence>
<evidence type="ECO:0000313" key="24">
    <source>
        <dbReference type="Proteomes" id="UP000218418"/>
    </source>
</evidence>
<comment type="similarity">
    <text evidence="3">In the N-terminal section; belongs to the phytochrome family.</text>
</comment>
<evidence type="ECO:0000256" key="5">
    <source>
        <dbReference type="ARBA" id="ARBA00022553"/>
    </source>
</evidence>
<dbReference type="EMBL" id="AP018227">
    <property type="protein sequence ID" value="BAY86810.1"/>
    <property type="molecule type" value="Genomic_DNA"/>
</dbReference>
<dbReference type="Gene3D" id="3.30.450.20">
    <property type="entry name" value="PAS domain"/>
    <property type="match status" value="2"/>
</dbReference>
<evidence type="ECO:0000256" key="14">
    <source>
        <dbReference type="PROSITE-ProRule" id="PRU00050"/>
    </source>
</evidence>
<evidence type="ECO:0000256" key="10">
    <source>
        <dbReference type="ARBA" id="ARBA00023012"/>
    </source>
</evidence>
<keyword evidence="24" id="KW-1185">Reference proteome</keyword>
<dbReference type="Gene3D" id="3.40.50.180">
    <property type="entry name" value="Methylesterase CheB, C-terminal domain"/>
    <property type="match status" value="1"/>
</dbReference>
<dbReference type="SUPFAM" id="SSF55874">
    <property type="entry name" value="ATPase domain of HSP90 chaperone/DNA topoisomerase II/histidine kinase"/>
    <property type="match status" value="1"/>
</dbReference>
<dbReference type="NCBIfam" id="TIGR00229">
    <property type="entry name" value="sensory_box"/>
    <property type="match status" value="1"/>
</dbReference>
<dbReference type="InterPro" id="IPR003594">
    <property type="entry name" value="HATPase_dom"/>
</dbReference>
<evidence type="ECO:0000313" key="23">
    <source>
        <dbReference type="EMBL" id="BAY86810.1"/>
    </source>
</evidence>
<dbReference type="InterPro" id="IPR000014">
    <property type="entry name" value="PAS"/>
</dbReference>
<feature type="domain" description="CheB-type methylesterase" evidence="21">
    <location>
        <begin position="22"/>
        <end position="206"/>
    </location>
</feature>
<dbReference type="SUPFAM" id="SSF52738">
    <property type="entry name" value="Methylesterase CheB, C-terminal domain"/>
    <property type="match status" value="1"/>
</dbReference>
<dbReference type="Pfam" id="PF02518">
    <property type="entry name" value="HATPase_c"/>
    <property type="match status" value="1"/>
</dbReference>
<dbReference type="GO" id="GO:0000155">
    <property type="term" value="F:phosphorelay sensor kinase activity"/>
    <property type="evidence" value="ECO:0007669"/>
    <property type="project" value="InterPro"/>
</dbReference>
<sequence>MNSMPESDENQQGKTRDKNFFVVGVGASAGGLRALEEFFENIPADSDAAFVVIQHLSPDFKSLMKELLERYTKMEVYRVEDGMVLKPNCIHLIPPGTNLVIQQRKLYFQPQDRNRPKPNFPIDIFLQSLAEDVGDRAVGIILSGSGSDGSEGLRLVNEYGGIAMSQDPGTAEFDGMPNSAISTRLIDRIGSPQELAEALYNYLKSPADIQKINGHSTLLLDSFKLQQITTIVNRHNNINFSHYKPSTLSRRIHRRCLITECDSIDDYILRLQVDTEELETLCNDLLISVTKFFRDAKAWNFIENNIIPSLVEQTKPGGEIRCWITACATGEEAYSLAMLLDEAISDLGKQVKVKIFATDIDKIALEKAAAGIYPENITKDITDERLGKYFIPGNQSYEVVRRLREMLIFAPQDLTKDAGFTRMHFISCRNVLIYMQPQLQKQVLRNLHFSLITTGYLFLGESETVGDFEDEFAQVDKKLKIYQKQRDILLPLSFQGFDNYSKRSLQPSKSKDSSKTRDLPLLEETLNAVLNENNSTCLIVNKDNQVLHVFGNTADVLEIRYGRVTQDAVKLVVPALELPLNTALHRAKREKRSVIYTGINLEKENQNIMVSLKVSHHKGSKMLFGDFYRVEIKQEKQLIEQESSTSQLFEVDAEASRHIIELEYELQQTRENLQATIEELETTNEEQQATNEELIASNEELQSTNEELHSVNEELHTVNAQYQSKIQELTELNSDVENLLRTTDIGVVFLDRELKIRKFTPAATAAINLVEADISRPLEHLSHNMDCTDLTELLEEVIANQQSIEREVKLNKTGVSLLMRIFPYRQDDNSFDGLVITFVDINEIKKVQEQLSQTYNALQENEQQLRAILDNTASIIFVKDIEGSYLLVNQQYLTLFNLVESEVIGKTDYDLFNQELADKLRANDKQVLATKTALEFEETVPVEDKFFTYLSIKAPLLDNDGVVYGLCGISSDIANLLQANIKLEQQSQELISAKQIAEAANHAKSEFLARMTHELRTPLNAILGFTQILHRQRNLQSQQKQYLETILRSSQHLLALINDILDISKIEAGMAELHITSFDLYRLLDGIESMLYLKAKSKQIQLIFELDPQIPQYIQTDENKLRQVLINILGNAIKFTDSGSVKLQVQAFNPEPAAGDDSAPNCSILHLNFQVADTGKGISDKELEHIFDAFVQSNPTYQVEDGTGLGLAICQRFVQLMGGSINLESTLQQGTTVKFNILAGLTDALKVNQYLPKGKVIGLIENQAEISIIIVEDNWDNRQLLVQILSPIGFRLIEANNGQEAIDLWERYQPNLMLMDMRMPVMDGYQATKIIRQKENEKHTPIIALTATAFNENRKLILKIGCDDFIPKPFQEEVLLEKIATYTGAKYIYEFDQIISPS</sequence>
<feature type="domain" description="CheR-type methyltransferase" evidence="22">
    <location>
        <begin position="213"/>
        <end position="485"/>
    </location>
</feature>
<dbReference type="SUPFAM" id="SSF53335">
    <property type="entry name" value="S-adenosyl-L-methionine-dependent methyltransferases"/>
    <property type="match status" value="1"/>
</dbReference>
<evidence type="ECO:0000259" key="17">
    <source>
        <dbReference type="PROSITE" id="PS50109"/>
    </source>
</evidence>
<dbReference type="EC" id="2.7.13.3" evidence="4"/>
<dbReference type="Pfam" id="PF00072">
    <property type="entry name" value="Response_reg"/>
    <property type="match status" value="1"/>
</dbReference>
<dbReference type="PROSITE" id="PS50110">
    <property type="entry name" value="RESPONSE_REGULATORY"/>
    <property type="match status" value="1"/>
</dbReference>
<dbReference type="InterPro" id="IPR013656">
    <property type="entry name" value="PAS_4"/>
</dbReference>
<dbReference type="CDD" id="cd16922">
    <property type="entry name" value="HATPase_EvgS-ArcB-TorS-like"/>
    <property type="match status" value="1"/>
</dbReference>
<dbReference type="GO" id="GO:0005737">
    <property type="term" value="C:cytoplasm"/>
    <property type="evidence" value="ECO:0007669"/>
    <property type="project" value="InterPro"/>
</dbReference>
<dbReference type="SUPFAM" id="SSF47384">
    <property type="entry name" value="Homodimeric domain of signal transducing histidine kinase"/>
    <property type="match status" value="1"/>
</dbReference>
<dbReference type="InterPro" id="IPR036097">
    <property type="entry name" value="HisK_dim/P_sf"/>
</dbReference>
<feature type="domain" description="Histidine kinase" evidence="17">
    <location>
        <begin position="1010"/>
        <end position="1241"/>
    </location>
</feature>
<dbReference type="GO" id="GO:0016020">
    <property type="term" value="C:membrane"/>
    <property type="evidence" value="ECO:0007669"/>
    <property type="project" value="UniProtKB-SubCell"/>
</dbReference>
<dbReference type="InterPro" id="IPR000780">
    <property type="entry name" value="CheR_MeTrfase"/>
</dbReference>
<feature type="active site" evidence="14">
    <location>
        <position position="55"/>
    </location>
</feature>
<evidence type="ECO:0000256" key="15">
    <source>
        <dbReference type="PROSITE-ProRule" id="PRU00169"/>
    </source>
</evidence>
<keyword evidence="5 15" id="KW-0597">Phosphoprotein</keyword>
<evidence type="ECO:0000256" key="7">
    <source>
        <dbReference type="ARBA" id="ARBA00022741"/>
    </source>
</evidence>
<dbReference type="SUPFAM" id="SSF55785">
    <property type="entry name" value="PYP-like sensor domain (PAS domain)"/>
    <property type="match status" value="2"/>
</dbReference>
<keyword evidence="14" id="KW-0145">Chemotaxis</keyword>
<dbReference type="Gene3D" id="1.10.287.130">
    <property type="match status" value="1"/>
</dbReference>
<dbReference type="PRINTS" id="PR00996">
    <property type="entry name" value="CHERMTFRASE"/>
</dbReference>
<evidence type="ECO:0000259" key="21">
    <source>
        <dbReference type="PROSITE" id="PS50122"/>
    </source>
</evidence>
<evidence type="ECO:0000256" key="8">
    <source>
        <dbReference type="ARBA" id="ARBA00022777"/>
    </source>
</evidence>
<dbReference type="PANTHER" id="PTHR24422:SF27">
    <property type="entry name" value="PROTEIN-GLUTAMATE O-METHYLTRANSFERASE"/>
    <property type="match status" value="1"/>
</dbReference>
<dbReference type="GO" id="GO:0006935">
    <property type="term" value="P:chemotaxis"/>
    <property type="evidence" value="ECO:0007669"/>
    <property type="project" value="UniProtKB-UniRule"/>
</dbReference>
<keyword evidence="8 23" id="KW-0418">Kinase</keyword>
<gene>
    <name evidence="23" type="ORF">NIES267_63210</name>
</gene>
<feature type="domain" description="PAS" evidence="19">
    <location>
        <begin position="861"/>
        <end position="931"/>
    </location>
</feature>
<keyword evidence="9" id="KW-0067">ATP-binding</keyword>
<feature type="coiled-coil region" evidence="16">
    <location>
        <begin position="659"/>
        <end position="742"/>
    </location>
</feature>
<accession>A0A1Z4M025</accession>
<comment type="catalytic activity">
    <reaction evidence="1">
        <text>ATP + protein L-histidine = ADP + protein N-phospho-L-histidine.</text>
        <dbReference type="EC" id="2.7.13.3"/>
    </reaction>
</comment>
<evidence type="ECO:0000256" key="3">
    <source>
        <dbReference type="ARBA" id="ARBA00006402"/>
    </source>
</evidence>
<dbReference type="PROSITE" id="PS50112">
    <property type="entry name" value="PAS"/>
    <property type="match status" value="1"/>
</dbReference>
<dbReference type="PROSITE" id="PS50123">
    <property type="entry name" value="CHER"/>
    <property type="match status" value="1"/>
</dbReference>
<evidence type="ECO:0000256" key="16">
    <source>
        <dbReference type="SAM" id="Coils"/>
    </source>
</evidence>
<dbReference type="SMART" id="SM00091">
    <property type="entry name" value="PAS"/>
    <property type="match status" value="2"/>
</dbReference>
<dbReference type="CDD" id="cd00082">
    <property type="entry name" value="HisKA"/>
    <property type="match status" value="1"/>
</dbReference>
<dbReference type="GO" id="GO:0008757">
    <property type="term" value="F:S-adenosylmethionine-dependent methyltransferase activity"/>
    <property type="evidence" value="ECO:0007669"/>
    <property type="project" value="InterPro"/>
</dbReference>
<feature type="domain" description="PAC" evidence="20">
    <location>
        <begin position="802"/>
        <end position="853"/>
    </location>
</feature>
<dbReference type="InterPro" id="IPR029063">
    <property type="entry name" value="SAM-dependent_MTases_sf"/>
</dbReference>
<dbReference type="InterPro" id="IPR022641">
    <property type="entry name" value="CheR_N"/>
</dbReference>
<evidence type="ECO:0000259" key="19">
    <source>
        <dbReference type="PROSITE" id="PS50112"/>
    </source>
</evidence>
<dbReference type="InterPro" id="IPR036890">
    <property type="entry name" value="HATPase_C_sf"/>
</dbReference>
<feature type="active site" evidence="14">
    <location>
        <position position="28"/>
    </location>
</feature>
<proteinExistence type="inferred from homology"/>
<dbReference type="CDD" id="cd17546">
    <property type="entry name" value="REC_hyHK_CKI1_RcsC-like"/>
    <property type="match status" value="1"/>
</dbReference>
<dbReference type="InterPro" id="IPR035965">
    <property type="entry name" value="PAS-like_dom_sf"/>
</dbReference>
<evidence type="ECO:0000259" key="18">
    <source>
        <dbReference type="PROSITE" id="PS50110"/>
    </source>
</evidence>
<dbReference type="Gene3D" id="3.40.50.150">
    <property type="entry name" value="Vaccinia Virus protein VP39"/>
    <property type="match status" value="1"/>
</dbReference>
<dbReference type="SMART" id="SM00388">
    <property type="entry name" value="HisKA"/>
    <property type="match status" value="1"/>
</dbReference>
<feature type="active site" evidence="14">
    <location>
        <position position="148"/>
    </location>
</feature>
<dbReference type="SMART" id="SM00387">
    <property type="entry name" value="HATPase_c"/>
    <property type="match status" value="1"/>
</dbReference>
<dbReference type="PROSITE" id="PS50122">
    <property type="entry name" value="CHEB"/>
    <property type="match status" value="1"/>
</dbReference>
<evidence type="ECO:0000256" key="12">
    <source>
        <dbReference type="ARBA" id="ARBA00023306"/>
    </source>
</evidence>
<dbReference type="InterPro" id="IPR050903">
    <property type="entry name" value="Bact_Chemotaxis_MeTrfase"/>
</dbReference>
<evidence type="ECO:0000256" key="6">
    <source>
        <dbReference type="ARBA" id="ARBA00022679"/>
    </source>
</evidence>
<feature type="coiled-coil region" evidence="16">
    <location>
        <begin position="841"/>
        <end position="868"/>
    </location>
</feature>
<evidence type="ECO:0000256" key="13">
    <source>
        <dbReference type="ARBA" id="ARBA00074306"/>
    </source>
</evidence>
<dbReference type="SMART" id="SM00138">
    <property type="entry name" value="MeTrc"/>
    <property type="match status" value="1"/>
</dbReference>
<dbReference type="CDD" id="cd16434">
    <property type="entry name" value="CheB-CheR_fusion"/>
    <property type="match status" value="1"/>
</dbReference>
<dbReference type="FunFam" id="3.30.565.10:FF:000010">
    <property type="entry name" value="Sensor histidine kinase RcsC"/>
    <property type="match status" value="1"/>
</dbReference>
<keyword evidence="16" id="KW-0175">Coiled coil</keyword>
<dbReference type="InterPro" id="IPR022642">
    <property type="entry name" value="CheR_C"/>
</dbReference>
<dbReference type="PANTHER" id="PTHR24422">
    <property type="entry name" value="CHEMOTAXIS PROTEIN METHYLTRANSFERASE"/>
    <property type="match status" value="1"/>
</dbReference>
<dbReference type="Pfam" id="PF01739">
    <property type="entry name" value="CheR"/>
    <property type="match status" value="1"/>
</dbReference>
<dbReference type="Proteomes" id="UP000218418">
    <property type="component" value="Chromosome"/>
</dbReference>
<dbReference type="InterPro" id="IPR035909">
    <property type="entry name" value="CheB_C"/>
</dbReference>
<name>A0A1Z4M025_9CYAN</name>
<dbReference type="PROSITE" id="PS50109">
    <property type="entry name" value="HIS_KIN"/>
    <property type="match status" value="1"/>
</dbReference>
<dbReference type="InterPro" id="IPR011006">
    <property type="entry name" value="CheY-like_superfamily"/>
</dbReference>
<dbReference type="Gene3D" id="3.40.50.2300">
    <property type="match status" value="1"/>
</dbReference>
<dbReference type="Pfam" id="PF00512">
    <property type="entry name" value="HisKA"/>
    <property type="match status" value="1"/>
</dbReference>
<dbReference type="Gene3D" id="3.30.565.10">
    <property type="entry name" value="Histidine kinase-like ATPase, C-terminal domain"/>
    <property type="match status" value="1"/>
</dbReference>
<dbReference type="GO" id="GO:0005524">
    <property type="term" value="F:ATP binding"/>
    <property type="evidence" value="ECO:0007669"/>
    <property type="project" value="UniProtKB-KW"/>
</dbReference>
<keyword evidence="14" id="KW-0378">Hydrolase</keyword>
<protein>
    <recommendedName>
        <fullName evidence="13">Circadian input-output histidine kinase CikA</fullName>
        <ecNumber evidence="4">2.7.13.3</ecNumber>
    </recommendedName>
</protein>
<dbReference type="InterPro" id="IPR005467">
    <property type="entry name" value="His_kinase_dom"/>
</dbReference>
<dbReference type="GO" id="GO:0008984">
    <property type="term" value="F:protein-glutamate methylesterase activity"/>
    <property type="evidence" value="ECO:0007669"/>
    <property type="project" value="InterPro"/>
</dbReference>